<name>A0A2K1SVQ9_GARVA</name>
<evidence type="ECO:0000256" key="2">
    <source>
        <dbReference type="SAM" id="MobiDB-lite"/>
    </source>
</evidence>
<gene>
    <name evidence="5" type="ORF">BFS05_03460</name>
</gene>
<evidence type="ECO:0000313" key="5">
    <source>
        <dbReference type="EMBL" id="PNS43621.1"/>
    </source>
</evidence>
<feature type="region of interest" description="Disordered" evidence="2">
    <location>
        <begin position="334"/>
        <end position="354"/>
    </location>
</feature>
<feature type="transmembrane region" description="Helical" evidence="3">
    <location>
        <begin position="380"/>
        <end position="399"/>
    </location>
</feature>
<evidence type="ECO:0008006" key="7">
    <source>
        <dbReference type="Google" id="ProtNLM"/>
    </source>
</evidence>
<keyword evidence="3" id="KW-0812">Transmembrane</keyword>
<feature type="signal peptide" evidence="4">
    <location>
        <begin position="1"/>
        <end position="23"/>
    </location>
</feature>
<evidence type="ECO:0000256" key="1">
    <source>
        <dbReference type="SAM" id="Coils"/>
    </source>
</evidence>
<organism evidence="5 6">
    <name type="scientific">Gardnerella vaginalis</name>
    <dbReference type="NCBI Taxonomy" id="2702"/>
    <lineage>
        <taxon>Bacteria</taxon>
        <taxon>Bacillati</taxon>
        <taxon>Actinomycetota</taxon>
        <taxon>Actinomycetes</taxon>
        <taxon>Bifidobacteriales</taxon>
        <taxon>Bifidobacteriaceae</taxon>
        <taxon>Gardnerella</taxon>
    </lineage>
</organism>
<dbReference type="EMBL" id="MNLH01000002">
    <property type="protein sequence ID" value="PNS43621.1"/>
    <property type="molecule type" value="Genomic_DNA"/>
</dbReference>
<keyword evidence="3" id="KW-0472">Membrane</keyword>
<keyword evidence="3" id="KW-1133">Transmembrane helix</keyword>
<dbReference type="RefSeq" id="WP_103084586.1">
    <property type="nucleotide sequence ID" value="NZ_MNLH01000002.1"/>
</dbReference>
<evidence type="ECO:0000256" key="4">
    <source>
        <dbReference type="SAM" id="SignalP"/>
    </source>
</evidence>
<keyword evidence="4" id="KW-0732">Signal</keyword>
<protein>
    <recommendedName>
        <fullName evidence="7">Peptidase</fullName>
    </recommendedName>
</protein>
<accession>A0A2K1SVQ9</accession>
<comment type="caution">
    <text evidence="5">The sequence shown here is derived from an EMBL/GenBank/DDBJ whole genome shotgun (WGS) entry which is preliminary data.</text>
</comment>
<reference evidence="5 6" key="1">
    <citation type="submission" date="2016-10" db="EMBL/GenBank/DDBJ databases">
        <authorList>
            <person name="Varghese N."/>
        </authorList>
    </citation>
    <scope>NUCLEOTIDE SEQUENCE [LARGE SCALE GENOMIC DNA]</scope>
    <source>
        <strain evidence="5 6">KA00225</strain>
    </source>
</reference>
<evidence type="ECO:0000313" key="6">
    <source>
        <dbReference type="Proteomes" id="UP000236146"/>
    </source>
</evidence>
<sequence length="404" mass="42273">MLNKKAIAALAAGATLVSGLAFATPSFAADCPVNKDEWALRSVNDSLTTQAKTAYETAKAAVPAKPTKPTEPTKAEVKALYEADGNEGKLKMKAVQANADPANIAEAQNYVTLNNQYVTDQANYTTKSAEAQRLYNAYLVAKDFAENCSKPDPDKKQEAIDAVRDAAKNLQNADNDFAKAKKAFYAAKDAYNKAQAELKARYAAWQAAQAALDAFDASGVNDSAKRQRLADAVDRAAAHWERANTAYGEAETKYNDTKAAALAAKDVYNAALQAYKDAYNAAVALGVNPALLPPVKTADPLDESFNPVPGAKELYAEALSGKFGKAVQAAAKKGQKEAKKGEAKKEAGKKGASAAAPAGAKLDTKAAAAASAAPLSKTGVTVMFTALAASMLAGIGAAVRKFRH</sequence>
<proteinExistence type="predicted"/>
<evidence type="ECO:0000256" key="3">
    <source>
        <dbReference type="SAM" id="Phobius"/>
    </source>
</evidence>
<dbReference type="Proteomes" id="UP000236146">
    <property type="component" value="Unassembled WGS sequence"/>
</dbReference>
<dbReference type="AlphaFoldDB" id="A0A2K1SVQ9"/>
<dbReference type="OrthoDB" id="3245188at2"/>
<feature type="coiled-coil region" evidence="1">
    <location>
        <begin position="156"/>
        <end position="183"/>
    </location>
</feature>
<feature type="chain" id="PRO_5039583613" description="Peptidase" evidence="4">
    <location>
        <begin position="24"/>
        <end position="404"/>
    </location>
</feature>
<keyword evidence="1" id="KW-0175">Coiled coil</keyword>
<feature type="compositionally biased region" description="Basic and acidic residues" evidence="2">
    <location>
        <begin position="334"/>
        <end position="349"/>
    </location>
</feature>